<dbReference type="OrthoDB" id="118550at2759"/>
<comment type="caution">
    <text evidence="3">The sequence shown here is derived from an EMBL/GenBank/DDBJ whole genome shotgun (WGS) entry which is preliminary data.</text>
</comment>
<evidence type="ECO:0000313" key="4">
    <source>
        <dbReference type="Proteomes" id="UP000604825"/>
    </source>
</evidence>
<feature type="region of interest" description="Disordered" evidence="1">
    <location>
        <begin position="1"/>
        <end position="33"/>
    </location>
</feature>
<dbReference type="InterPro" id="IPR036388">
    <property type="entry name" value="WH-like_DNA-bd_sf"/>
</dbReference>
<dbReference type="InterPro" id="IPR009057">
    <property type="entry name" value="Homeodomain-like_sf"/>
</dbReference>
<dbReference type="InterPro" id="IPR007526">
    <property type="entry name" value="SWIRM"/>
</dbReference>
<evidence type="ECO:0000256" key="1">
    <source>
        <dbReference type="SAM" id="MobiDB-lite"/>
    </source>
</evidence>
<name>A0A811R0I8_9POAL</name>
<keyword evidence="4" id="KW-1185">Reference proteome</keyword>
<dbReference type="Gene3D" id="1.10.10.10">
    <property type="entry name" value="Winged helix-like DNA-binding domain superfamily/Winged helix DNA-binding domain"/>
    <property type="match status" value="1"/>
</dbReference>
<dbReference type="Proteomes" id="UP000604825">
    <property type="component" value="Unassembled WGS sequence"/>
</dbReference>
<reference evidence="3" key="1">
    <citation type="submission" date="2020-10" db="EMBL/GenBank/DDBJ databases">
        <authorList>
            <person name="Han B."/>
            <person name="Lu T."/>
            <person name="Zhao Q."/>
            <person name="Huang X."/>
            <person name="Zhao Y."/>
        </authorList>
    </citation>
    <scope>NUCLEOTIDE SEQUENCE</scope>
</reference>
<feature type="domain" description="SWIRM" evidence="2">
    <location>
        <begin position="226"/>
        <end position="298"/>
    </location>
</feature>
<dbReference type="PROSITE" id="PS50934">
    <property type="entry name" value="SWIRM"/>
    <property type="match status" value="1"/>
</dbReference>
<accession>A0A811R0I8</accession>
<gene>
    <name evidence="3" type="ORF">NCGR_LOCUS47655</name>
</gene>
<protein>
    <recommendedName>
        <fullName evidence="2">SWIRM domain-containing protein</fullName>
    </recommendedName>
</protein>
<dbReference type="SUPFAM" id="SSF46689">
    <property type="entry name" value="Homeodomain-like"/>
    <property type="match status" value="1"/>
</dbReference>
<dbReference type="Pfam" id="PF04433">
    <property type="entry name" value="SWIRM"/>
    <property type="match status" value="1"/>
</dbReference>
<dbReference type="AlphaFoldDB" id="A0A811R0I8"/>
<evidence type="ECO:0000259" key="2">
    <source>
        <dbReference type="PROSITE" id="PS50934"/>
    </source>
</evidence>
<evidence type="ECO:0000313" key="3">
    <source>
        <dbReference type="EMBL" id="CAD6264350.1"/>
    </source>
</evidence>
<proteinExistence type="predicted"/>
<organism evidence="3 4">
    <name type="scientific">Miscanthus lutarioriparius</name>
    <dbReference type="NCBI Taxonomy" id="422564"/>
    <lineage>
        <taxon>Eukaryota</taxon>
        <taxon>Viridiplantae</taxon>
        <taxon>Streptophyta</taxon>
        <taxon>Embryophyta</taxon>
        <taxon>Tracheophyta</taxon>
        <taxon>Spermatophyta</taxon>
        <taxon>Magnoliopsida</taxon>
        <taxon>Liliopsida</taxon>
        <taxon>Poales</taxon>
        <taxon>Poaceae</taxon>
        <taxon>PACMAD clade</taxon>
        <taxon>Panicoideae</taxon>
        <taxon>Andropogonodae</taxon>
        <taxon>Andropogoneae</taxon>
        <taxon>Saccharinae</taxon>
        <taxon>Miscanthus</taxon>
    </lineage>
</organism>
<dbReference type="EMBL" id="CAJGYO010000012">
    <property type="protein sequence ID" value="CAD6264350.1"/>
    <property type="molecule type" value="Genomic_DNA"/>
</dbReference>
<sequence>MDQRRRRTRAAADQISVGPEEAKAGSADGQRTEHCHGPWRLVLAAQAAAATSPAAENVSMWREQRMDQGGGGGETAETEHCHGAMRRLISRSLAGNDFLPAGEKQRPWRGVASGSSSLLPSLITRIPQQLKVKICQKCEIGSLWDYGLCSAQVIMQRQRCTWSRGLHEEVCRFGPSFWLELIFCYLIPNKRFSHDIAYAQNLCYFLKDGFRGRKFTPSRSKYWLHFFYGKSERRTPEIYLGIRNIIMNKFHFNPEVHLESKDLCELSIGEMDARLVILEFLAHWGLVNFHPFPPVTQERKLVESKSSAEIEDEISPVDKLFQFETVHSYLVPVSKKAEAISPVQFTSLLSEPTLAEDAIGAAESSVEYHCNSCSVDCSRKCYHCRTQLYIVMSFGENKTGVAGQHRETAQQIGLNEIYVL</sequence>